<dbReference type="eggNOG" id="ENOG50336UK">
    <property type="taxonomic scope" value="Bacteria"/>
</dbReference>
<feature type="transmembrane region" description="Helical" evidence="1">
    <location>
        <begin position="70"/>
        <end position="88"/>
    </location>
</feature>
<proteinExistence type="predicted"/>
<dbReference type="HOGENOM" id="CLU_144009_0_0_5"/>
<keyword evidence="1" id="KW-0812">Transmembrane</keyword>
<organism evidence="2 3">
    <name type="scientific">Asticcacaulis biprosthecium C19</name>
    <dbReference type="NCBI Taxonomy" id="715226"/>
    <lineage>
        <taxon>Bacteria</taxon>
        <taxon>Pseudomonadati</taxon>
        <taxon>Pseudomonadota</taxon>
        <taxon>Alphaproteobacteria</taxon>
        <taxon>Caulobacterales</taxon>
        <taxon>Caulobacteraceae</taxon>
        <taxon>Asticcacaulis</taxon>
    </lineage>
</organism>
<evidence type="ECO:0000313" key="2">
    <source>
        <dbReference type="EMBL" id="EGF89508.1"/>
    </source>
</evidence>
<dbReference type="Proteomes" id="UP000006512">
    <property type="component" value="Unassembled WGS sequence"/>
</dbReference>
<sequence>MLARSHDHIRRIYDSIESVKRLSDRVIGIGPINIIGLDGILALLPIPILSTAYSILAGGFLLIQGIRSHATLSTIATSFIILAIDAGLTTVEELLQLIPGAGWLLAIIPGGADALFQGHLYAAHLIQKDIDRTHYVEGRRGNADEHREHLADMRAQKGKKRVVYLG</sequence>
<evidence type="ECO:0000256" key="1">
    <source>
        <dbReference type="SAM" id="Phobius"/>
    </source>
</evidence>
<protein>
    <submittedName>
        <fullName evidence="2">Uncharacterized protein</fullName>
    </submittedName>
</protein>
<feature type="transmembrane region" description="Helical" evidence="1">
    <location>
        <begin position="94"/>
        <end position="116"/>
    </location>
</feature>
<name>F4QRY8_9CAUL</name>
<keyword evidence="3" id="KW-1185">Reference proteome</keyword>
<keyword evidence="1" id="KW-0472">Membrane</keyword>
<dbReference type="AlphaFoldDB" id="F4QRY8"/>
<evidence type="ECO:0000313" key="3">
    <source>
        <dbReference type="Proteomes" id="UP000006512"/>
    </source>
</evidence>
<feature type="transmembrane region" description="Helical" evidence="1">
    <location>
        <begin position="40"/>
        <end position="63"/>
    </location>
</feature>
<reference evidence="3" key="1">
    <citation type="submission" date="2011-03" db="EMBL/GenBank/DDBJ databases">
        <title>Draft genome sequence of Brevundimonas diminuta.</title>
        <authorList>
            <person name="Brown P.J.B."/>
            <person name="Buechlein A."/>
            <person name="Hemmerich C."/>
            <person name="Brun Y.V."/>
        </authorList>
    </citation>
    <scope>NUCLEOTIDE SEQUENCE [LARGE SCALE GENOMIC DNA]</scope>
    <source>
        <strain evidence="3">C19</strain>
    </source>
</reference>
<dbReference type="OrthoDB" id="7187630at2"/>
<dbReference type="RefSeq" id="WP_006274703.1">
    <property type="nucleotide sequence ID" value="NZ_GL883080.1"/>
</dbReference>
<accession>F4QRY8</accession>
<keyword evidence="1" id="KW-1133">Transmembrane helix</keyword>
<gene>
    <name evidence="2" type="ORF">ABI_39220</name>
</gene>
<dbReference type="EMBL" id="GL883080">
    <property type="protein sequence ID" value="EGF89508.1"/>
    <property type="molecule type" value="Genomic_DNA"/>
</dbReference>